<dbReference type="InterPro" id="IPR008928">
    <property type="entry name" value="6-hairpin_glycosidase_sf"/>
</dbReference>
<evidence type="ECO:0000313" key="3">
    <source>
        <dbReference type="Proteomes" id="UP000037020"/>
    </source>
</evidence>
<gene>
    <name evidence="2" type="ORF">ADK38_31230</name>
</gene>
<proteinExistence type="predicted"/>
<sequence length="610" mass="66683">MHAFLDARIGQRGMTSVAQTVTAPANGVYSLSAWVAGQDADARFVLRRDGRPVAAVAPVFDGDYRRWTLTDVELRAGDRLEIAFEAYGGDTDAGWVAVDGVMVSPGLPARPRITSSSREVVEIFEWARGKAAGWVQQCGAPGPLNMDETSHRPPTAEAAYAASYWAGYPDRTGYYARDTAHQVGGAHILGLDAENLTMLRSFAASATAEHRRWPVWAVNFDARTPLSIDYHSAREFVRELPAPFELVEKCAAAFRWSGDRRYLDGVLWDFCRRTAEEFVAQQAGRLAGRPVPVAGAAGTHIFDEVATYNESGERLVEAGDAVATQYRAYLAVAALADARDDTELVRAYRTRAARLRAYVNGGWTGAGSGAAMNRGYHADGTAVAGWGKENSWFMPLKGVLESGAHNDAYLDYVQRQALSAEGRPVNAEALTYLPDVFFRHGRNEWAWQWMRHLYAERDKRHATRRFVNGDYPELSFTLISQLVEGMMGVEPDAPRHALTTLPRLPVGDGPRGDGAQGDGQGSVQWVEAADVPIGEDRFTLRHDGNTSTTLTLRAAPGTHYRWEARFPGTYRRVLVDGAELPADTFEAAGGRTGTTLTVRAGEPRTVSVSG</sequence>
<dbReference type="EMBL" id="LGUT01002855">
    <property type="protein sequence ID" value="KOG86407.1"/>
    <property type="molecule type" value="Genomic_DNA"/>
</dbReference>
<dbReference type="Gene3D" id="1.50.10.10">
    <property type="match status" value="1"/>
</dbReference>
<evidence type="ECO:0000256" key="1">
    <source>
        <dbReference type="SAM" id="MobiDB-lite"/>
    </source>
</evidence>
<protein>
    <recommendedName>
        <fullName evidence="4">CBM6 domain-containing protein</fullName>
    </recommendedName>
</protein>
<comment type="caution">
    <text evidence="2">The sequence shown here is derived from an EMBL/GenBank/DDBJ whole genome shotgun (WGS) entry which is preliminary data.</text>
</comment>
<name>A0ABR5IZ83_9ACTN</name>
<dbReference type="Gene3D" id="2.60.120.260">
    <property type="entry name" value="Galactose-binding domain-like"/>
    <property type="match status" value="1"/>
</dbReference>
<accession>A0ABR5IZ83</accession>
<dbReference type="InterPro" id="IPR012341">
    <property type="entry name" value="6hp_glycosidase-like_sf"/>
</dbReference>
<organism evidence="2 3">
    <name type="scientific">Streptomyces varsoviensis</name>
    <dbReference type="NCBI Taxonomy" id="67373"/>
    <lineage>
        <taxon>Bacteria</taxon>
        <taxon>Bacillati</taxon>
        <taxon>Actinomycetota</taxon>
        <taxon>Actinomycetes</taxon>
        <taxon>Kitasatosporales</taxon>
        <taxon>Streptomycetaceae</taxon>
        <taxon>Streptomyces</taxon>
    </lineage>
</organism>
<evidence type="ECO:0008006" key="4">
    <source>
        <dbReference type="Google" id="ProtNLM"/>
    </source>
</evidence>
<dbReference type="Proteomes" id="UP000037020">
    <property type="component" value="Unassembled WGS sequence"/>
</dbReference>
<evidence type="ECO:0000313" key="2">
    <source>
        <dbReference type="EMBL" id="KOG86407.1"/>
    </source>
</evidence>
<keyword evidence="3" id="KW-1185">Reference proteome</keyword>
<dbReference type="SUPFAM" id="SSF48208">
    <property type="entry name" value="Six-hairpin glycosidases"/>
    <property type="match status" value="1"/>
</dbReference>
<reference evidence="2 3" key="1">
    <citation type="submission" date="2015-07" db="EMBL/GenBank/DDBJ databases">
        <authorList>
            <person name="Ju K.-S."/>
            <person name="Doroghazi J.R."/>
            <person name="Metcalf W.W."/>
        </authorList>
    </citation>
    <scope>NUCLEOTIDE SEQUENCE [LARGE SCALE GENOMIC DNA]</scope>
    <source>
        <strain evidence="2 3">NRRL B-3589</strain>
    </source>
</reference>
<feature type="region of interest" description="Disordered" evidence="1">
    <location>
        <begin position="501"/>
        <end position="520"/>
    </location>
</feature>